<dbReference type="AlphaFoldDB" id="A0A8S1RVE0"/>
<organism evidence="1 2">
    <name type="scientific">Paramecium sonneborni</name>
    <dbReference type="NCBI Taxonomy" id="65129"/>
    <lineage>
        <taxon>Eukaryota</taxon>
        <taxon>Sar</taxon>
        <taxon>Alveolata</taxon>
        <taxon>Ciliophora</taxon>
        <taxon>Intramacronucleata</taxon>
        <taxon>Oligohymenophorea</taxon>
        <taxon>Peniculida</taxon>
        <taxon>Parameciidae</taxon>
        <taxon>Paramecium</taxon>
    </lineage>
</organism>
<gene>
    <name evidence="1" type="ORF">PSON_ATCC_30995.1.T3470003</name>
</gene>
<protein>
    <submittedName>
        <fullName evidence="1">Uncharacterized protein</fullName>
    </submittedName>
</protein>
<accession>A0A8S1RVE0</accession>
<name>A0A8S1RVE0_9CILI</name>
<keyword evidence="2" id="KW-1185">Reference proteome</keyword>
<sequence>MVIEMLNIKLKFCKSVFSEFQWNRGEKKRLLSNMKQLQTQILNVQMPTIKRHLQDDIDEKERALTDFNLAIQINLEWANLYINTGEQILLRQGNLIIIRRSKLILNMQIPIESEPFIVYSDIGDKEKIVLIIINPSKLILNARMSKNRSNIYKENGEQKKTI</sequence>
<reference evidence="1" key="1">
    <citation type="submission" date="2021-01" db="EMBL/GenBank/DDBJ databases">
        <authorList>
            <consortium name="Genoscope - CEA"/>
            <person name="William W."/>
        </authorList>
    </citation>
    <scope>NUCLEOTIDE SEQUENCE</scope>
</reference>
<evidence type="ECO:0000313" key="1">
    <source>
        <dbReference type="EMBL" id="CAD8130945.1"/>
    </source>
</evidence>
<proteinExistence type="predicted"/>
<comment type="caution">
    <text evidence="1">The sequence shown here is derived from an EMBL/GenBank/DDBJ whole genome shotgun (WGS) entry which is preliminary data.</text>
</comment>
<dbReference type="Proteomes" id="UP000692954">
    <property type="component" value="Unassembled WGS sequence"/>
</dbReference>
<dbReference type="EMBL" id="CAJJDN010000347">
    <property type="protein sequence ID" value="CAD8130945.1"/>
    <property type="molecule type" value="Genomic_DNA"/>
</dbReference>
<evidence type="ECO:0000313" key="2">
    <source>
        <dbReference type="Proteomes" id="UP000692954"/>
    </source>
</evidence>